<dbReference type="FunFam" id="2.70.150.10:FF:000020">
    <property type="entry name" value="Copper-exporting P-type ATPase A"/>
    <property type="match status" value="1"/>
</dbReference>
<keyword evidence="16" id="KW-0406">Ion transport</keyword>
<keyword evidence="17 18" id="KW-0472">Membrane</keyword>
<dbReference type="Gene3D" id="3.30.70.100">
    <property type="match status" value="2"/>
</dbReference>
<dbReference type="PANTHER" id="PTHR43520:SF8">
    <property type="entry name" value="P-TYPE CU(+) TRANSPORTER"/>
    <property type="match status" value="1"/>
</dbReference>
<evidence type="ECO:0000256" key="16">
    <source>
        <dbReference type="ARBA" id="ARBA00023065"/>
    </source>
</evidence>
<dbReference type="InterPro" id="IPR008250">
    <property type="entry name" value="ATPase_P-typ_transduc_dom_A_sf"/>
</dbReference>
<feature type="transmembrane region" description="Helical" evidence="18">
    <location>
        <begin position="232"/>
        <end position="251"/>
    </location>
</feature>
<dbReference type="InterPro" id="IPR006121">
    <property type="entry name" value="HMA_dom"/>
</dbReference>
<dbReference type="PRINTS" id="PR00942">
    <property type="entry name" value="CUATPASEI"/>
</dbReference>
<keyword evidence="13" id="KW-1278">Translocase</keyword>
<dbReference type="SFLD" id="SFLDG00002">
    <property type="entry name" value="C1.7:_P-type_atpase_like"/>
    <property type="match status" value="1"/>
</dbReference>
<evidence type="ECO:0000256" key="8">
    <source>
        <dbReference type="ARBA" id="ARBA00022737"/>
    </source>
</evidence>
<dbReference type="Proteomes" id="UP000425960">
    <property type="component" value="Chromosome"/>
</dbReference>
<keyword evidence="12" id="KW-0460">Magnesium</keyword>
<dbReference type="Pfam" id="PF00702">
    <property type="entry name" value="Hydrolase"/>
    <property type="match status" value="1"/>
</dbReference>
<dbReference type="PRINTS" id="PR00943">
    <property type="entry name" value="CUATPASE"/>
</dbReference>
<dbReference type="GO" id="GO:0016887">
    <property type="term" value="F:ATP hydrolysis activity"/>
    <property type="evidence" value="ECO:0007669"/>
    <property type="project" value="InterPro"/>
</dbReference>
<dbReference type="Pfam" id="PF00122">
    <property type="entry name" value="E1-E2_ATPase"/>
    <property type="match status" value="1"/>
</dbReference>
<evidence type="ECO:0000256" key="13">
    <source>
        <dbReference type="ARBA" id="ARBA00022967"/>
    </source>
</evidence>
<dbReference type="InterPro" id="IPR018303">
    <property type="entry name" value="ATPase_P-typ_P_site"/>
</dbReference>
<proteinExistence type="inferred from homology"/>
<dbReference type="InterPro" id="IPR006122">
    <property type="entry name" value="HMA_Cu_ion-bd"/>
</dbReference>
<feature type="transmembrane region" description="Helical" evidence="18">
    <location>
        <begin position="165"/>
        <end position="182"/>
    </location>
</feature>
<keyword evidence="9 18" id="KW-0547">Nucleotide-binding</keyword>
<evidence type="ECO:0000256" key="3">
    <source>
        <dbReference type="ARBA" id="ARBA00012517"/>
    </source>
</evidence>
<dbReference type="PROSITE" id="PS01047">
    <property type="entry name" value="HMA_1"/>
    <property type="match status" value="2"/>
</dbReference>
<keyword evidence="10" id="KW-0187">Copper transport</keyword>
<feature type="domain" description="HMA" evidence="19">
    <location>
        <begin position="4"/>
        <end position="70"/>
    </location>
</feature>
<evidence type="ECO:0000313" key="20">
    <source>
        <dbReference type="EMBL" id="BBO80132.1"/>
    </source>
</evidence>
<dbReference type="Pfam" id="PF00403">
    <property type="entry name" value="HMA"/>
    <property type="match status" value="2"/>
</dbReference>
<dbReference type="EMBL" id="AP021876">
    <property type="protein sequence ID" value="BBO80132.1"/>
    <property type="molecule type" value="Genomic_DNA"/>
</dbReference>
<comment type="similarity">
    <text evidence="2 18">Belongs to the cation transport ATPase (P-type) (TC 3.A.3) family. Type IB subfamily.</text>
</comment>
<evidence type="ECO:0000256" key="11">
    <source>
        <dbReference type="ARBA" id="ARBA00022840"/>
    </source>
</evidence>
<dbReference type="GO" id="GO:0005886">
    <property type="term" value="C:plasma membrane"/>
    <property type="evidence" value="ECO:0007669"/>
    <property type="project" value="UniProtKB-SubCell"/>
</dbReference>
<feature type="transmembrane region" description="Helical" evidence="18">
    <location>
        <begin position="755"/>
        <end position="774"/>
    </location>
</feature>
<dbReference type="Gene3D" id="3.40.50.1000">
    <property type="entry name" value="HAD superfamily/HAD-like"/>
    <property type="match status" value="1"/>
</dbReference>
<keyword evidence="5 18" id="KW-1003">Cell membrane</keyword>
<evidence type="ECO:0000259" key="19">
    <source>
        <dbReference type="PROSITE" id="PS50846"/>
    </source>
</evidence>
<reference evidence="20 21" key="1">
    <citation type="submission" date="2019-11" db="EMBL/GenBank/DDBJ databases">
        <title>Comparative genomics of hydrocarbon-degrading Desulfosarcina strains.</title>
        <authorList>
            <person name="Watanabe M."/>
            <person name="Kojima H."/>
            <person name="Fukui M."/>
        </authorList>
    </citation>
    <scope>NUCLEOTIDE SEQUENCE [LARGE SCALE GENOMIC DNA]</scope>
    <source>
        <strain evidence="20 21">28bB2T</strain>
    </source>
</reference>
<dbReference type="SFLD" id="SFLDF00027">
    <property type="entry name" value="p-type_atpase"/>
    <property type="match status" value="1"/>
</dbReference>
<dbReference type="SUPFAM" id="SSF55008">
    <property type="entry name" value="HMA, heavy metal-associated domain"/>
    <property type="match status" value="2"/>
</dbReference>
<keyword evidence="8" id="KW-0677">Repeat</keyword>
<dbReference type="GO" id="GO:0140581">
    <property type="term" value="F:P-type monovalent copper transporter activity"/>
    <property type="evidence" value="ECO:0007669"/>
    <property type="project" value="UniProtKB-EC"/>
</dbReference>
<feature type="domain" description="HMA" evidence="19">
    <location>
        <begin position="72"/>
        <end position="139"/>
    </location>
</feature>
<dbReference type="GO" id="GO:0055070">
    <property type="term" value="P:copper ion homeostasis"/>
    <property type="evidence" value="ECO:0007669"/>
    <property type="project" value="TreeGrafter"/>
</dbReference>
<feature type="transmembrane region" description="Helical" evidence="18">
    <location>
        <begin position="439"/>
        <end position="459"/>
    </location>
</feature>
<dbReference type="CDD" id="cd02094">
    <property type="entry name" value="P-type_ATPase_Cu-like"/>
    <property type="match status" value="1"/>
</dbReference>
<dbReference type="InterPro" id="IPR036163">
    <property type="entry name" value="HMA_dom_sf"/>
</dbReference>
<dbReference type="SUPFAM" id="SSF81665">
    <property type="entry name" value="Calcium ATPase, transmembrane domain M"/>
    <property type="match status" value="1"/>
</dbReference>
<dbReference type="SUPFAM" id="SSF56784">
    <property type="entry name" value="HAD-like"/>
    <property type="match status" value="1"/>
</dbReference>
<keyword evidence="4" id="KW-0813">Transport</keyword>
<dbReference type="PROSITE" id="PS00154">
    <property type="entry name" value="ATPASE_E1_E2"/>
    <property type="match status" value="1"/>
</dbReference>
<dbReference type="InterPro" id="IPR023299">
    <property type="entry name" value="ATPase_P-typ_cyto_dom_N"/>
</dbReference>
<dbReference type="CDD" id="cd00371">
    <property type="entry name" value="HMA"/>
    <property type="match status" value="2"/>
</dbReference>
<keyword evidence="15" id="KW-0186">Copper</keyword>
<dbReference type="InterPro" id="IPR059000">
    <property type="entry name" value="ATPase_P-type_domA"/>
</dbReference>
<dbReference type="GO" id="GO:0005524">
    <property type="term" value="F:ATP binding"/>
    <property type="evidence" value="ECO:0007669"/>
    <property type="project" value="UniProtKB-UniRule"/>
</dbReference>
<dbReference type="SUPFAM" id="SSF81653">
    <property type="entry name" value="Calcium ATPase, transduction domain A"/>
    <property type="match status" value="1"/>
</dbReference>
<keyword evidence="7 18" id="KW-0479">Metal-binding</keyword>
<keyword evidence="11 18" id="KW-0067">ATP-binding</keyword>
<dbReference type="PRINTS" id="PR00119">
    <property type="entry name" value="CATATPASE"/>
</dbReference>
<feature type="transmembrane region" description="Helical" evidence="18">
    <location>
        <begin position="410"/>
        <end position="433"/>
    </location>
</feature>
<evidence type="ECO:0000256" key="18">
    <source>
        <dbReference type="RuleBase" id="RU362081"/>
    </source>
</evidence>
<dbReference type="RefSeq" id="WP_155321156.1">
    <property type="nucleotide sequence ID" value="NZ_AP021876.1"/>
</dbReference>
<dbReference type="GO" id="GO:0043682">
    <property type="term" value="F:P-type divalent copper transporter activity"/>
    <property type="evidence" value="ECO:0007669"/>
    <property type="project" value="TreeGrafter"/>
</dbReference>
<dbReference type="KEGG" id="dov:DSCO28_06980"/>
<dbReference type="NCBIfam" id="TIGR00003">
    <property type="entry name" value="copper ion binding protein"/>
    <property type="match status" value="1"/>
</dbReference>
<dbReference type="Gene3D" id="3.40.1110.10">
    <property type="entry name" value="Calcium-transporting ATPase, cytoplasmic domain N"/>
    <property type="match status" value="1"/>
</dbReference>
<organism evidence="20 21">
    <name type="scientific">Desulfosarcina ovata subsp. sediminis</name>
    <dbReference type="NCBI Taxonomy" id="885957"/>
    <lineage>
        <taxon>Bacteria</taxon>
        <taxon>Pseudomonadati</taxon>
        <taxon>Thermodesulfobacteriota</taxon>
        <taxon>Desulfobacteria</taxon>
        <taxon>Desulfobacterales</taxon>
        <taxon>Desulfosarcinaceae</taxon>
        <taxon>Desulfosarcina</taxon>
    </lineage>
</organism>
<protein>
    <recommendedName>
        <fullName evidence="3">P-type Cu(+) transporter</fullName>
        <ecNumber evidence="3">7.2.2.8</ecNumber>
    </recommendedName>
</protein>
<evidence type="ECO:0000256" key="10">
    <source>
        <dbReference type="ARBA" id="ARBA00022796"/>
    </source>
</evidence>
<dbReference type="InterPro" id="IPR036412">
    <property type="entry name" value="HAD-like_sf"/>
</dbReference>
<evidence type="ECO:0000256" key="9">
    <source>
        <dbReference type="ARBA" id="ARBA00022741"/>
    </source>
</evidence>
<dbReference type="NCBIfam" id="TIGR01525">
    <property type="entry name" value="ATPase-IB_hvy"/>
    <property type="match status" value="1"/>
</dbReference>
<evidence type="ECO:0000256" key="1">
    <source>
        <dbReference type="ARBA" id="ARBA00004651"/>
    </source>
</evidence>
<dbReference type="Gene3D" id="2.70.150.10">
    <property type="entry name" value="Calcium-transporting ATPase, cytoplasmic transduction domain A"/>
    <property type="match status" value="1"/>
</dbReference>
<evidence type="ECO:0000313" key="21">
    <source>
        <dbReference type="Proteomes" id="UP000425960"/>
    </source>
</evidence>
<dbReference type="InterPro" id="IPR023298">
    <property type="entry name" value="ATPase_P-typ_TM_dom_sf"/>
</dbReference>
<feature type="transmembrane region" description="Helical" evidence="18">
    <location>
        <begin position="786"/>
        <end position="807"/>
    </location>
</feature>
<comment type="subcellular location">
    <subcellularLocation>
        <location evidence="1">Cell membrane</location>
        <topology evidence="1">Multi-pass membrane protein</topology>
    </subcellularLocation>
</comment>
<evidence type="ECO:0000256" key="5">
    <source>
        <dbReference type="ARBA" id="ARBA00022475"/>
    </source>
</evidence>
<sequence length="817" mass="86480">MTQNTLTLPITGMTCANCAMNITRGLKKLSGVDEANVNFATEQASVTFDPKSVSSADLIRQVEKIGFKVATAHIDFAVTGMTCANCAMNVERALGKKVPGVVDAAVNFAAERASVEFLPAMVTPDDLAAAVEKAGFGALIQQEGDPADAEAEARREEIANQARKFMVGAGFALPLFLLSMVRDFGLTGTWSHQLWVNWLFLLLATPVQFYTGWDYYVSGLKSLRNKSANMDVLVALGSSTAYFYSLAVLLLPSVGGHVYFETSAVIITLIKMGKLLEARSKGKTGNAIRKLMGLRPKTATVFRDDRELEIPIEQVRKGDRVRVRPGERIPVDGQVDQGASAVDESMLTGESIPVDKKMGDTVAAGTINGQGTLIFTATRVGRETALAQIIRLVQEAQGSKAPIQALADRVAAVFVPAIILIAILVFAIWWWAVGDFVTAMIRMVAVLVIACPCALGLATPTAIMAGTGKGAEGGMLFKNSRALEGATRLTTVVLDKTGTITQGKPMVTDLIPNASGGETEDDLLRLSASVEQGSEHPLGRAVVEKAKVSGVTLLSAEAFVAHGGDGVSAEVNGRGIRVGKPGWFGDQVGLISEQTTDRISGLQAQGKTVMVAADANTLLGLIGVADQIKPDSPPAVERLKKMGLETVMLTGDNRQAAETIGREAGVDLVEAEVRPEEKAARVKALQTAGKRVAMVGDGINDAPALAQADVGFAIGSGTDVAIETADVILAAGSLNGVPRSITLSRATMATIRQNLFWAFFYNAVLIPVAAGALYPFETLPMVLRQLHPILAALAMAFSSISVVSNSLRLYRTKISDR</sequence>
<dbReference type="NCBIfam" id="TIGR01494">
    <property type="entry name" value="ATPase_P-type"/>
    <property type="match status" value="1"/>
</dbReference>
<dbReference type="FunFam" id="3.30.70.100:FF:000005">
    <property type="entry name" value="Copper-exporting P-type ATPase A"/>
    <property type="match status" value="2"/>
</dbReference>
<dbReference type="PROSITE" id="PS50846">
    <property type="entry name" value="HMA_2"/>
    <property type="match status" value="2"/>
</dbReference>
<dbReference type="InterPro" id="IPR001757">
    <property type="entry name" value="P_typ_ATPase"/>
</dbReference>
<evidence type="ECO:0000256" key="2">
    <source>
        <dbReference type="ARBA" id="ARBA00006024"/>
    </source>
</evidence>
<evidence type="ECO:0000256" key="15">
    <source>
        <dbReference type="ARBA" id="ARBA00023008"/>
    </source>
</evidence>
<evidence type="ECO:0000256" key="7">
    <source>
        <dbReference type="ARBA" id="ARBA00022723"/>
    </source>
</evidence>
<dbReference type="InterPro" id="IPR027256">
    <property type="entry name" value="P-typ_ATPase_IB"/>
</dbReference>
<evidence type="ECO:0000256" key="17">
    <source>
        <dbReference type="ARBA" id="ARBA00023136"/>
    </source>
</evidence>
<dbReference type="GO" id="GO:0060003">
    <property type="term" value="P:copper ion export"/>
    <property type="evidence" value="ECO:0007669"/>
    <property type="project" value="UniProtKB-ARBA"/>
</dbReference>
<evidence type="ECO:0000256" key="12">
    <source>
        <dbReference type="ARBA" id="ARBA00022842"/>
    </source>
</evidence>
<evidence type="ECO:0000256" key="14">
    <source>
        <dbReference type="ARBA" id="ARBA00022989"/>
    </source>
</evidence>
<dbReference type="EC" id="7.2.2.8" evidence="3"/>
<dbReference type="SFLD" id="SFLDS00003">
    <property type="entry name" value="Haloacid_Dehalogenase"/>
    <property type="match status" value="1"/>
</dbReference>
<dbReference type="InterPro" id="IPR044492">
    <property type="entry name" value="P_typ_ATPase_HD_dom"/>
</dbReference>
<gene>
    <name evidence="20" type="ORF">DSCO28_06980</name>
</gene>
<dbReference type="InterPro" id="IPR017969">
    <property type="entry name" value="Heavy-metal-associated_CS"/>
</dbReference>
<name>A0A5K7ZDQ2_9BACT</name>
<dbReference type="InterPro" id="IPR023214">
    <property type="entry name" value="HAD_sf"/>
</dbReference>
<dbReference type="NCBIfam" id="TIGR01511">
    <property type="entry name" value="ATPase-IB1_Cu"/>
    <property type="match status" value="1"/>
</dbReference>
<evidence type="ECO:0000256" key="4">
    <source>
        <dbReference type="ARBA" id="ARBA00022448"/>
    </source>
</evidence>
<feature type="transmembrane region" description="Helical" evidence="18">
    <location>
        <begin position="194"/>
        <end position="211"/>
    </location>
</feature>
<evidence type="ECO:0000256" key="6">
    <source>
        <dbReference type="ARBA" id="ARBA00022692"/>
    </source>
</evidence>
<dbReference type="PANTHER" id="PTHR43520">
    <property type="entry name" value="ATP7, ISOFORM B"/>
    <property type="match status" value="1"/>
</dbReference>
<accession>A0A5K7ZDQ2</accession>
<dbReference type="AlphaFoldDB" id="A0A5K7ZDQ2"/>
<dbReference type="GO" id="GO:0005507">
    <property type="term" value="F:copper ion binding"/>
    <property type="evidence" value="ECO:0007669"/>
    <property type="project" value="InterPro"/>
</dbReference>
<keyword evidence="14 18" id="KW-1133">Transmembrane helix</keyword>
<keyword evidence="6 18" id="KW-0812">Transmembrane</keyword>